<dbReference type="InterPro" id="IPR011282">
    <property type="entry name" value="2am3keto_CoA_ligase"/>
</dbReference>
<comment type="caution">
    <text evidence="6">Lacks conserved residue(s) required for the propagation of feature annotation.</text>
</comment>
<dbReference type="EC" id="2.3.1.29" evidence="6"/>
<comment type="similarity">
    <text evidence="2 6">Belongs to the class-II pyridoxal-phosphate-dependent aminotransferase family.</text>
</comment>
<dbReference type="PROSITE" id="PS00599">
    <property type="entry name" value="AA_TRANSFER_CLASS_2"/>
    <property type="match status" value="1"/>
</dbReference>
<dbReference type="NCBIfam" id="NF005394">
    <property type="entry name" value="PRK06939.1"/>
    <property type="match status" value="1"/>
</dbReference>
<dbReference type="FunFam" id="3.40.640.10:FF:000006">
    <property type="entry name" value="5-aminolevulinate synthase, mitochondrial"/>
    <property type="match status" value="1"/>
</dbReference>
<dbReference type="GO" id="GO:0030170">
    <property type="term" value="F:pyridoxal phosphate binding"/>
    <property type="evidence" value="ECO:0007669"/>
    <property type="project" value="UniProtKB-UniRule"/>
</dbReference>
<evidence type="ECO:0000256" key="4">
    <source>
        <dbReference type="ARBA" id="ARBA00022898"/>
    </source>
</evidence>
<evidence type="ECO:0000256" key="3">
    <source>
        <dbReference type="ARBA" id="ARBA00022679"/>
    </source>
</evidence>
<keyword evidence="3 6" id="KW-0808">Transferase</keyword>
<feature type="binding site" description="in other chain" evidence="6">
    <location>
        <begin position="241"/>
        <end position="244"/>
    </location>
    <ligand>
        <name>pyridoxal 5'-phosphate</name>
        <dbReference type="ChEBI" id="CHEBI:597326"/>
        <note>ligand shared between dimeric partners</note>
    </ligand>
</feature>
<comment type="subunit">
    <text evidence="6">Homodimer.</text>
</comment>
<feature type="modified residue" description="N6-(pyridoxal phosphate)lysine" evidence="6">
    <location>
        <position position="244"/>
    </location>
</feature>
<dbReference type="Gene3D" id="3.40.640.10">
    <property type="entry name" value="Type I PLP-dependent aspartate aminotransferase-like (Major domain)"/>
    <property type="match status" value="1"/>
</dbReference>
<dbReference type="InterPro" id="IPR015422">
    <property type="entry name" value="PyrdxlP-dep_Trfase_small"/>
</dbReference>
<feature type="binding site" evidence="6">
    <location>
        <position position="368"/>
    </location>
    <ligand>
        <name>substrate</name>
    </ligand>
</feature>
<comment type="catalytic activity">
    <reaction evidence="6">
        <text>glycine + acetyl-CoA = (2S)-2-amino-3-oxobutanoate + CoA</text>
        <dbReference type="Rhea" id="RHEA:20736"/>
        <dbReference type="ChEBI" id="CHEBI:57287"/>
        <dbReference type="ChEBI" id="CHEBI:57288"/>
        <dbReference type="ChEBI" id="CHEBI:57305"/>
        <dbReference type="ChEBI" id="CHEBI:78948"/>
        <dbReference type="EC" id="2.3.1.29"/>
    </reaction>
</comment>
<dbReference type="HAMAP" id="MF_00985">
    <property type="entry name" value="2am3keto_CoA_ligase"/>
    <property type="match status" value="1"/>
</dbReference>
<comment type="pathway">
    <text evidence="6">Amino-acid degradation; L-threonine degradation via oxydo-reductase pathway; glycine from L-threonine: step 2/2.</text>
</comment>
<dbReference type="CDD" id="cd06454">
    <property type="entry name" value="KBL_like"/>
    <property type="match status" value="1"/>
</dbReference>
<dbReference type="GO" id="GO:0019518">
    <property type="term" value="P:L-threonine catabolic process to glycine"/>
    <property type="evidence" value="ECO:0007669"/>
    <property type="project" value="UniProtKB-UniRule"/>
</dbReference>
<reference evidence="8 9" key="1">
    <citation type="journal article" date="2018" name="Microbiome">
        <title>Fine metagenomic profile of the Mediterranean stratified and mixed water columns revealed by assembly and recruitment.</title>
        <authorList>
            <person name="Haro-Moreno J.M."/>
            <person name="Lopez-Perez M."/>
            <person name="De La Torre J.R."/>
            <person name="Picazo A."/>
            <person name="Camacho A."/>
            <person name="Rodriguez-Valera F."/>
        </authorList>
    </citation>
    <scope>NUCLEOTIDE SEQUENCE [LARGE SCALE GENOMIC DNA]</scope>
    <source>
        <strain evidence="8">MED-G83</strain>
    </source>
</reference>
<dbReference type="NCBIfam" id="TIGR01822">
    <property type="entry name" value="2am3keto_CoA"/>
    <property type="match status" value="1"/>
</dbReference>
<gene>
    <name evidence="6" type="primary">kbl</name>
    <name evidence="8" type="ORF">DBW97_04480</name>
</gene>
<comment type="pathway">
    <text evidence="1">Porphyrin-containing compound metabolism; protoporphyrin-IX biosynthesis; 5-aminolevulinate from glycine: step 1/1.</text>
</comment>
<evidence type="ECO:0000313" key="9">
    <source>
        <dbReference type="Proteomes" id="UP000252147"/>
    </source>
</evidence>
<comment type="caution">
    <text evidence="8">The sequence shown here is derived from an EMBL/GenBank/DDBJ whole genome shotgun (WGS) entry which is preliminary data.</text>
</comment>
<keyword evidence="4 6" id="KW-0663">Pyridoxal phosphate</keyword>
<evidence type="ECO:0000256" key="5">
    <source>
        <dbReference type="ARBA" id="ARBA00023315"/>
    </source>
</evidence>
<protein>
    <recommendedName>
        <fullName evidence="6">2-amino-3-ketobutyrate coenzyme A ligase</fullName>
        <shortName evidence="6">AKB ligase</shortName>
        <ecNumber evidence="6">2.3.1.29</ecNumber>
    </recommendedName>
    <alternativeName>
        <fullName evidence="6">Glycine acetyltransferase</fullName>
    </alternativeName>
</protein>
<dbReference type="InterPro" id="IPR015424">
    <property type="entry name" value="PyrdxlP-dep_Trfase"/>
</dbReference>
<keyword evidence="5 6" id="KW-0012">Acyltransferase</keyword>
<evidence type="ECO:0000256" key="2">
    <source>
        <dbReference type="ARBA" id="ARBA00008392"/>
    </source>
</evidence>
<feature type="binding site" evidence="6">
    <location>
        <position position="136"/>
    </location>
    <ligand>
        <name>substrate</name>
    </ligand>
</feature>
<evidence type="ECO:0000256" key="6">
    <source>
        <dbReference type="HAMAP-Rule" id="MF_00985"/>
    </source>
</evidence>
<dbReference type="Pfam" id="PF00155">
    <property type="entry name" value="Aminotran_1_2"/>
    <property type="match status" value="1"/>
</dbReference>
<dbReference type="AlphaFoldDB" id="A0A368BL81"/>
<accession>A0A368BL81</accession>
<dbReference type="InterPro" id="IPR015421">
    <property type="entry name" value="PyrdxlP-dep_Trfase_major"/>
</dbReference>
<feature type="domain" description="Aminotransferase class I/classII large" evidence="7">
    <location>
        <begin position="43"/>
        <end position="385"/>
    </location>
</feature>
<proteinExistence type="inferred from homology"/>
<dbReference type="PANTHER" id="PTHR13693:SF102">
    <property type="entry name" value="2-AMINO-3-KETOBUTYRATE COENZYME A LIGASE, MITOCHONDRIAL"/>
    <property type="match status" value="1"/>
</dbReference>
<evidence type="ECO:0000259" key="7">
    <source>
        <dbReference type="Pfam" id="PF00155"/>
    </source>
</evidence>
<dbReference type="GO" id="GO:0008890">
    <property type="term" value="F:glycine C-acetyltransferase activity"/>
    <property type="evidence" value="ECO:0007669"/>
    <property type="project" value="UniProtKB-UniRule"/>
</dbReference>
<feature type="binding site" evidence="6">
    <location>
        <begin position="274"/>
        <end position="275"/>
    </location>
    <ligand>
        <name>pyridoxal 5'-phosphate</name>
        <dbReference type="ChEBI" id="CHEBI:597326"/>
        <note>ligand shared between dimeric partners</note>
    </ligand>
</feature>
<dbReference type="SUPFAM" id="SSF53383">
    <property type="entry name" value="PLP-dependent transferases"/>
    <property type="match status" value="1"/>
</dbReference>
<dbReference type="InterPro" id="IPR050087">
    <property type="entry name" value="AON_synthase_class-II"/>
</dbReference>
<dbReference type="InterPro" id="IPR004839">
    <property type="entry name" value="Aminotransferase_I/II_large"/>
</dbReference>
<dbReference type="Proteomes" id="UP000252147">
    <property type="component" value="Unassembled WGS sequence"/>
</dbReference>
<dbReference type="GO" id="GO:0005829">
    <property type="term" value="C:cytosol"/>
    <property type="evidence" value="ECO:0007669"/>
    <property type="project" value="TreeGrafter"/>
</dbReference>
<organism evidence="8 9">
    <name type="scientific">SAR86 cluster bacterium</name>
    <dbReference type="NCBI Taxonomy" id="2030880"/>
    <lineage>
        <taxon>Bacteria</taxon>
        <taxon>Pseudomonadati</taxon>
        <taxon>Pseudomonadota</taxon>
        <taxon>Gammaproteobacteria</taxon>
        <taxon>SAR86 cluster</taxon>
    </lineage>
</organism>
<evidence type="ECO:0000313" key="8">
    <source>
        <dbReference type="EMBL" id="RCL37622.1"/>
    </source>
</evidence>
<comment type="function">
    <text evidence="6">Catalyzes the cleavage of 2-amino-3-ketobutyrate to glycine and acetyl-CoA.</text>
</comment>
<name>A0A368BL81_9GAMM</name>
<feature type="binding site" description="in other chain" evidence="6">
    <location>
        <position position="185"/>
    </location>
    <ligand>
        <name>pyridoxal 5'-phosphate</name>
        <dbReference type="ChEBI" id="CHEBI:597326"/>
        <note>ligand shared between dimeric partners</note>
    </ligand>
</feature>
<sequence length="397" mass="43408">MSKSFYSSIKSELEVIRNDGLYKEERFISSPQKTNISLSDGSDVLNFCANDYLGLANNNEIKKAASEALETDGFGMASVRFICGTNDLHQQLETKLSTFLGYEDCILYIAAFDANGGLFEPLFHAEDAIISDALNHASIIDGIRLSKAMRLRYAHSNMTELEDCLKKADDQGARHKVIVSDGVFSMDGSYAKLDKIVPLAKKYDALIMIDDCHATGFVGKNGRGTAEHFGLEGEIDILTGTLGKALGGASGGFTCAKSEVIKLLKQRSRPYLFSNALPPSIVAASLKALEIIEVDSERRTRIATNASYFRSQIKNLGYTVIGDDHPITPVMLGDAKIAQQMSKLLLAKGLYAIGFFFPVVPKGQARIRLQITSEHKKDELDKAVTIFEEVGKELGVI</sequence>
<dbReference type="InterPro" id="IPR001917">
    <property type="entry name" value="Aminotrans_II_pyridoxalP_BS"/>
</dbReference>
<evidence type="ECO:0000256" key="1">
    <source>
        <dbReference type="ARBA" id="ARBA00005029"/>
    </source>
</evidence>
<dbReference type="UniPathway" id="UPA00046">
    <property type="reaction ID" value="UER00506"/>
</dbReference>
<dbReference type="PANTHER" id="PTHR13693">
    <property type="entry name" value="CLASS II AMINOTRANSFERASE/8-AMINO-7-OXONONANOATE SYNTHASE"/>
    <property type="match status" value="1"/>
</dbReference>
<comment type="cofactor">
    <cofactor evidence="6">
        <name>pyridoxal 5'-phosphate</name>
        <dbReference type="ChEBI" id="CHEBI:597326"/>
    </cofactor>
    <text evidence="6">Binds 1 pyridoxal phosphate per subunit.</text>
</comment>
<dbReference type="EMBL" id="QOPD01000008">
    <property type="protein sequence ID" value="RCL37622.1"/>
    <property type="molecule type" value="Genomic_DNA"/>
</dbReference>
<dbReference type="Gene3D" id="3.90.1150.10">
    <property type="entry name" value="Aspartate Aminotransferase, domain 1"/>
    <property type="match status" value="1"/>
</dbReference>